<evidence type="ECO:0000256" key="4">
    <source>
        <dbReference type="ARBA" id="ARBA00048741"/>
    </source>
</evidence>
<protein>
    <recommendedName>
        <fullName evidence="2">asparagine synthase (glutamine-hydrolyzing)</fullName>
        <ecNumber evidence="2">6.3.5.4</ecNumber>
    </recommendedName>
</protein>
<organism evidence="5 6">
    <name type="scientific">Streptomyces calidiresistens</name>
    <dbReference type="NCBI Taxonomy" id="1485586"/>
    <lineage>
        <taxon>Bacteria</taxon>
        <taxon>Bacillati</taxon>
        <taxon>Actinomycetota</taxon>
        <taxon>Actinomycetes</taxon>
        <taxon>Kitasatosporales</taxon>
        <taxon>Streptomycetaceae</taxon>
        <taxon>Streptomyces</taxon>
    </lineage>
</organism>
<name>A0A7W3XV06_9ACTN</name>
<keyword evidence="3" id="KW-0028">Amino-acid biosynthesis</keyword>
<evidence type="ECO:0000313" key="5">
    <source>
        <dbReference type="EMBL" id="MBB0228232.1"/>
    </source>
</evidence>
<comment type="catalytic activity">
    <reaction evidence="4">
        <text>L-aspartate + L-glutamine + ATP + H2O = L-asparagine + L-glutamate + AMP + diphosphate + H(+)</text>
        <dbReference type="Rhea" id="RHEA:12228"/>
        <dbReference type="ChEBI" id="CHEBI:15377"/>
        <dbReference type="ChEBI" id="CHEBI:15378"/>
        <dbReference type="ChEBI" id="CHEBI:29985"/>
        <dbReference type="ChEBI" id="CHEBI:29991"/>
        <dbReference type="ChEBI" id="CHEBI:30616"/>
        <dbReference type="ChEBI" id="CHEBI:33019"/>
        <dbReference type="ChEBI" id="CHEBI:58048"/>
        <dbReference type="ChEBI" id="CHEBI:58359"/>
        <dbReference type="ChEBI" id="CHEBI:456215"/>
        <dbReference type="EC" id="6.3.5.4"/>
    </reaction>
</comment>
<keyword evidence="6" id="KW-1185">Reference proteome</keyword>
<dbReference type="RefSeq" id="WP_182659922.1">
    <property type="nucleotide sequence ID" value="NZ_VKHS01000014.1"/>
</dbReference>
<dbReference type="AlphaFoldDB" id="A0A7W3XV06"/>
<dbReference type="InterPro" id="IPR029055">
    <property type="entry name" value="Ntn_hydrolases_N"/>
</dbReference>
<dbReference type="InterPro" id="IPR051786">
    <property type="entry name" value="ASN_synthetase/amidase"/>
</dbReference>
<dbReference type="InterPro" id="IPR014729">
    <property type="entry name" value="Rossmann-like_a/b/a_fold"/>
</dbReference>
<gene>
    <name evidence="5" type="ORF">FOE67_01565</name>
</gene>
<dbReference type="SUPFAM" id="SSF56235">
    <property type="entry name" value="N-terminal nucleophile aminohydrolases (Ntn hydrolases)"/>
    <property type="match status" value="1"/>
</dbReference>
<sequence>MNVRRSSGGAPRIHLLGGRDGVRMEGDGEVRLGHPLSGDHLDSGPPADGVFAGWSWDGERLVVRNDRYGICPVYYRSGNNSLAVSPDPLALLPLDRSAEPDHDAMAVFVRLGFFLGEDTCFGGIRALPPAATLVMDARGMRLRSRGPAAVEPTAMTGTRAVDGLIEFFRESVARRLPDEPYEFPLSGGRDSRHILLELCRRGIPPRRCVSGSKFPPDPGADAQVAGVLADRLGLAHTVIPRPRSQFRADLVALPAQGLGTLEGAWALPVLDHLGRHSRVSYDGVGGEQAQHPNVGFIRENPYDRADLPGLAERLLSAGRTGPHVDRLLGPRLGALWSRDRARRRLVTELARHAHSASPLTSFFFWNRTRRAVAPTPFTLGDPRLLTHTPYLDHDLFDHLAAVPHRILVDGTLHDRALHKAFPRYAGIGFASSTPQLRGPVLVAHRLAYLLRLLGHTLRRKNWRHSPNRLPQRLLAAGRGPGAAQRVSRLQPLALHLLLLEELLTPGSGRGPGRTP</sequence>
<dbReference type="Proteomes" id="UP000530234">
    <property type="component" value="Unassembled WGS sequence"/>
</dbReference>
<proteinExistence type="predicted"/>
<reference evidence="6" key="1">
    <citation type="submission" date="2019-10" db="EMBL/GenBank/DDBJ databases">
        <title>Streptomyces sp. nov., a novel actinobacterium isolated from alkaline environment.</title>
        <authorList>
            <person name="Golinska P."/>
        </authorList>
    </citation>
    <scope>NUCLEOTIDE SEQUENCE [LARGE SCALE GENOMIC DNA]</scope>
    <source>
        <strain evidence="6">DSM 42108</strain>
    </source>
</reference>
<evidence type="ECO:0000256" key="2">
    <source>
        <dbReference type="ARBA" id="ARBA00012737"/>
    </source>
</evidence>
<evidence type="ECO:0000313" key="6">
    <source>
        <dbReference type="Proteomes" id="UP000530234"/>
    </source>
</evidence>
<keyword evidence="3" id="KW-0061">Asparagine biosynthesis</keyword>
<evidence type="ECO:0000256" key="1">
    <source>
        <dbReference type="ARBA" id="ARBA00005187"/>
    </source>
</evidence>
<dbReference type="Gene3D" id="3.40.50.620">
    <property type="entry name" value="HUPs"/>
    <property type="match status" value="1"/>
</dbReference>
<dbReference type="PANTHER" id="PTHR43284">
    <property type="entry name" value="ASPARAGINE SYNTHETASE (GLUTAMINE-HYDROLYZING)"/>
    <property type="match status" value="1"/>
</dbReference>
<dbReference type="Gene3D" id="3.60.20.10">
    <property type="entry name" value="Glutamine Phosphoribosylpyrophosphate, subunit 1, domain 1"/>
    <property type="match status" value="1"/>
</dbReference>
<comment type="caution">
    <text evidence="5">The sequence shown here is derived from an EMBL/GenBank/DDBJ whole genome shotgun (WGS) entry which is preliminary data.</text>
</comment>
<dbReference type="PANTHER" id="PTHR43284:SF1">
    <property type="entry name" value="ASPARAGINE SYNTHETASE"/>
    <property type="match status" value="1"/>
</dbReference>
<dbReference type="EC" id="6.3.5.4" evidence="2"/>
<comment type="pathway">
    <text evidence="1">Amino-acid biosynthesis; L-asparagine biosynthesis; L-asparagine from L-aspartate (L-Gln route): step 1/1.</text>
</comment>
<dbReference type="EMBL" id="VKHS01000014">
    <property type="protein sequence ID" value="MBB0228232.1"/>
    <property type="molecule type" value="Genomic_DNA"/>
</dbReference>
<dbReference type="GO" id="GO:0004066">
    <property type="term" value="F:asparagine synthase (glutamine-hydrolyzing) activity"/>
    <property type="evidence" value="ECO:0007669"/>
    <property type="project" value="UniProtKB-EC"/>
</dbReference>
<dbReference type="SUPFAM" id="SSF52402">
    <property type="entry name" value="Adenine nucleotide alpha hydrolases-like"/>
    <property type="match status" value="1"/>
</dbReference>
<dbReference type="GO" id="GO:0006529">
    <property type="term" value="P:asparagine biosynthetic process"/>
    <property type="evidence" value="ECO:0007669"/>
    <property type="project" value="UniProtKB-KW"/>
</dbReference>
<accession>A0A7W3XV06</accession>
<evidence type="ECO:0000256" key="3">
    <source>
        <dbReference type="ARBA" id="ARBA00022888"/>
    </source>
</evidence>